<proteinExistence type="predicted"/>
<dbReference type="STRING" id="1817824.A2751_02425"/>
<dbReference type="Pfam" id="PF05258">
    <property type="entry name" value="DciA"/>
    <property type="match status" value="1"/>
</dbReference>
<dbReference type="EMBL" id="MFEK01000016">
    <property type="protein sequence ID" value="OGE77877.1"/>
    <property type="molecule type" value="Genomic_DNA"/>
</dbReference>
<dbReference type="AlphaFoldDB" id="A0A1F5NJK4"/>
<dbReference type="InterPro" id="IPR007922">
    <property type="entry name" value="DciA-like"/>
</dbReference>
<accession>A0A1F5NJK4</accession>
<name>A0A1F5NJK4_9BACT</name>
<reference evidence="1 2" key="1">
    <citation type="journal article" date="2016" name="Nat. Commun.">
        <title>Thousands of microbial genomes shed light on interconnected biogeochemical processes in an aquifer system.</title>
        <authorList>
            <person name="Anantharaman K."/>
            <person name="Brown C.T."/>
            <person name="Hug L.A."/>
            <person name="Sharon I."/>
            <person name="Castelle C.J."/>
            <person name="Probst A.J."/>
            <person name="Thomas B.C."/>
            <person name="Singh A."/>
            <person name="Wilkins M.J."/>
            <person name="Karaoz U."/>
            <person name="Brodie E.L."/>
            <person name="Williams K.H."/>
            <person name="Hubbard S.S."/>
            <person name="Banfield J.F."/>
        </authorList>
    </citation>
    <scope>NUCLEOTIDE SEQUENCE [LARGE SCALE GENOMIC DNA]</scope>
</reference>
<dbReference type="Proteomes" id="UP000176864">
    <property type="component" value="Unassembled WGS sequence"/>
</dbReference>
<evidence type="ECO:0000313" key="1">
    <source>
        <dbReference type="EMBL" id="OGE77877.1"/>
    </source>
</evidence>
<organism evidence="1 2">
    <name type="scientific">Candidatus Doudnabacteria bacterium RIFCSPHIGHO2_01_FULL_46_14</name>
    <dbReference type="NCBI Taxonomy" id="1817824"/>
    <lineage>
        <taxon>Bacteria</taxon>
        <taxon>Candidatus Doudnaibacteriota</taxon>
    </lineage>
</organism>
<evidence type="ECO:0000313" key="2">
    <source>
        <dbReference type="Proteomes" id="UP000176864"/>
    </source>
</evidence>
<sequence length="95" mass="11237">MFNSLSKLLGDKFSRKDDLSKQIEIVKVFDVYREEMKNLFPEEEITVVSLKDKTLLIQLNNSVLANELRLREWNIISKINATMSKEVVKKIIYRF</sequence>
<gene>
    <name evidence="1" type="ORF">A2751_02425</name>
</gene>
<comment type="caution">
    <text evidence="1">The sequence shown here is derived from an EMBL/GenBank/DDBJ whole genome shotgun (WGS) entry which is preliminary data.</text>
</comment>
<protein>
    <recommendedName>
        <fullName evidence="3">DUF721 domain-containing protein</fullName>
    </recommendedName>
</protein>
<evidence type="ECO:0008006" key="3">
    <source>
        <dbReference type="Google" id="ProtNLM"/>
    </source>
</evidence>